<proteinExistence type="predicted"/>
<gene>
    <name evidence="1" type="ORF">M125_1898</name>
</gene>
<evidence type="ECO:0000313" key="1">
    <source>
        <dbReference type="EMBL" id="EXY91368.1"/>
    </source>
</evidence>
<dbReference type="EMBL" id="JGDB01000055">
    <property type="protein sequence ID" value="EXY91368.1"/>
    <property type="molecule type" value="Genomic_DNA"/>
</dbReference>
<protein>
    <submittedName>
        <fullName evidence="1">Uncharacterized protein</fullName>
    </submittedName>
</protein>
<dbReference type="Proteomes" id="UP000020773">
    <property type="component" value="Unassembled WGS sequence"/>
</dbReference>
<reference evidence="1 2" key="1">
    <citation type="submission" date="2014-02" db="EMBL/GenBank/DDBJ databases">
        <authorList>
            <person name="Sears C."/>
            <person name="Carroll K."/>
            <person name="Sack B.R."/>
            <person name="Qadri F."/>
            <person name="Myers L.L."/>
            <person name="Chung G.-T."/>
            <person name="Escheverria P."/>
            <person name="Fraser C.M."/>
            <person name="Sadzewicz L."/>
            <person name="Shefchek K.A."/>
            <person name="Tallon L."/>
            <person name="Das S.P."/>
            <person name="Daugherty S."/>
            <person name="Mongodin E.F."/>
        </authorList>
    </citation>
    <scope>NUCLEOTIDE SEQUENCE [LARGE SCALE GENOMIC DNA]</scope>
    <source>
        <strain evidence="2">3998T(B)3</strain>
    </source>
</reference>
<accession>A0A015VZC4</accession>
<sequence length="53" mass="6376">MQEKAVVQKFFHRNFLIPCRLRNTTCAFFSFYLSLIHNDKERFEPDGSDLFAF</sequence>
<comment type="caution">
    <text evidence="1">The sequence shown here is derived from an EMBL/GenBank/DDBJ whole genome shotgun (WGS) entry which is preliminary data.</text>
</comment>
<name>A0A015VZC4_BACFG</name>
<evidence type="ECO:0000313" key="2">
    <source>
        <dbReference type="Proteomes" id="UP000020773"/>
    </source>
</evidence>
<dbReference type="AlphaFoldDB" id="A0A015VZC4"/>
<organism evidence="1 2">
    <name type="scientific">Bacteroides fragilis str. 3998T(B)3</name>
    <dbReference type="NCBI Taxonomy" id="1339316"/>
    <lineage>
        <taxon>Bacteria</taxon>
        <taxon>Pseudomonadati</taxon>
        <taxon>Bacteroidota</taxon>
        <taxon>Bacteroidia</taxon>
        <taxon>Bacteroidales</taxon>
        <taxon>Bacteroidaceae</taxon>
        <taxon>Bacteroides</taxon>
    </lineage>
</organism>